<feature type="transmembrane region" description="Helical" evidence="11">
    <location>
        <begin position="175"/>
        <end position="194"/>
    </location>
</feature>
<keyword evidence="5 10" id="KW-0297">G-protein coupled receptor</keyword>
<accession>A0A8C5R2J0</accession>
<evidence type="ECO:0000256" key="1">
    <source>
        <dbReference type="ARBA" id="ARBA00004651"/>
    </source>
</evidence>
<dbReference type="Proteomes" id="UP000694569">
    <property type="component" value="Unplaced"/>
</dbReference>
<protein>
    <recommendedName>
        <fullName evidence="12">G-protein coupled receptors family 1 profile domain-containing protein</fullName>
    </recommendedName>
</protein>
<dbReference type="PANTHER" id="PTHR24232:SF111">
    <property type="entry name" value="G-PROTEIN COUPLED RECEPTOR 35"/>
    <property type="match status" value="1"/>
</dbReference>
<dbReference type="PRINTS" id="PR00237">
    <property type="entry name" value="GPCRRHODOPSN"/>
</dbReference>
<dbReference type="SUPFAM" id="SSF81321">
    <property type="entry name" value="Family A G protein-coupled receptor-like"/>
    <property type="match status" value="1"/>
</dbReference>
<sequence>MTNCSDVLESMDPNHRIFMLVCLSTVLIVGILFNSLAMWVFCLKMRKWTETRVFMMSLMASDCCLLFTMPFRIYAVYKTWDLGVITCKIALSCYFMNTYMSISIITLIAVDRYVAIKFPIRARALRSPKKAVVACGTVWILLLATRIFLDLTTTVNANSHICFWKNTRRPLLRSLYFAVLGIFIPLVIVVFCDTRDASEKKSVRRAFNIIMSNFVVFVICFLPIHVGYTVRFVAESFNASCYMREQVNIYMHVANLVANSNCVLDSVGYFFAVHEFWDGLKAGTGHSDRPESGQSLAAKGGRAQHVLLTQQYLRVDALSASSAAKGLRVARCRVWVSDGDISIHPTNPPLQGQVMGTS</sequence>
<dbReference type="GO" id="GO:0004930">
    <property type="term" value="F:G protein-coupled receptor activity"/>
    <property type="evidence" value="ECO:0007669"/>
    <property type="project" value="UniProtKB-KW"/>
</dbReference>
<keyword evidence="8" id="KW-0325">Glycoprotein</keyword>
<dbReference type="FunFam" id="1.20.1070.10:FF:000142">
    <property type="entry name" value="G protein-coupled receptor 55"/>
    <property type="match status" value="1"/>
</dbReference>
<organism evidence="13 14">
    <name type="scientific">Leptobrachium leishanense</name>
    <name type="common">Leishan spiny toad</name>
    <dbReference type="NCBI Taxonomy" id="445787"/>
    <lineage>
        <taxon>Eukaryota</taxon>
        <taxon>Metazoa</taxon>
        <taxon>Chordata</taxon>
        <taxon>Craniata</taxon>
        <taxon>Vertebrata</taxon>
        <taxon>Euteleostomi</taxon>
        <taxon>Amphibia</taxon>
        <taxon>Batrachia</taxon>
        <taxon>Anura</taxon>
        <taxon>Pelobatoidea</taxon>
        <taxon>Megophryidae</taxon>
        <taxon>Leptobrachium</taxon>
    </lineage>
</organism>
<keyword evidence="2" id="KW-1003">Cell membrane</keyword>
<evidence type="ECO:0000256" key="4">
    <source>
        <dbReference type="ARBA" id="ARBA00022989"/>
    </source>
</evidence>
<evidence type="ECO:0000256" key="6">
    <source>
        <dbReference type="ARBA" id="ARBA00023136"/>
    </source>
</evidence>
<evidence type="ECO:0000313" key="14">
    <source>
        <dbReference type="Proteomes" id="UP000694569"/>
    </source>
</evidence>
<keyword evidence="7 10" id="KW-0675">Receptor</keyword>
<feature type="transmembrane region" description="Helical" evidence="11">
    <location>
        <begin position="131"/>
        <end position="149"/>
    </location>
</feature>
<keyword evidence="6 11" id="KW-0472">Membrane</keyword>
<dbReference type="Pfam" id="PF00001">
    <property type="entry name" value="7tm_1"/>
    <property type="match status" value="1"/>
</dbReference>
<dbReference type="PROSITE" id="PS00237">
    <property type="entry name" value="G_PROTEIN_RECEP_F1_1"/>
    <property type="match status" value="1"/>
</dbReference>
<feature type="transmembrane region" description="Helical" evidence="11">
    <location>
        <begin position="89"/>
        <end position="110"/>
    </location>
</feature>
<evidence type="ECO:0000256" key="2">
    <source>
        <dbReference type="ARBA" id="ARBA00022475"/>
    </source>
</evidence>
<keyword evidence="4 11" id="KW-1133">Transmembrane helix</keyword>
<dbReference type="OrthoDB" id="6086428at2759"/>
<reference evidence="13" key="1">
    <citation type="submission" date="2025-08" db="UniProtKB">
        <authorList>
            <consortium name="Ensembl"/>
        </authorList>
    </citation>
    <scope>IDENTIFICATION</scope>
</reference>
<evidence type="ECO:0000256" key="5">
    <source>
        <dbReference type="ARBA" id="ARBA00023040"/>
    </source>
</evidence>
<dbReference type="Gene3D" id="1.20.1070.10">
    <property type="entry name" value="Rhodopsin 7-helix transmembrane proteins"/>
    <property type="match status" value="1"/>
</dbReference>
<dbReference type="InterPro" id="IPR000276">
    <property type="entry name" value="GPCR_Rhodpsn"/>
</dbReference>
<dbReference type="GO" id="GO:0035025">
    <property type="term" value="P:positive regulation of Rho protein signal transduction"/>
    <property type="evidence" value="ECO:0007669"/>
    <property type="project" value="TreeGrafter"/>
</dbReference>
<dbReference type="Ensembl" id="ENSLLET00000047813.1">
    <property type="protein sequence ID" value="ENSLLEP00000045980.1"/>
    <property type="gene ID" value="ENSLLEG00000029163.1"/>
</dbReference>
<dbReference type="PROSITE" id="PS50262">
    <property type="entry name" value="G_PROTEIN_RECEP_F1_2"/>
    <property type="match status" value="1"/>
</dbReference>
<dbReference type="GO" id="GO:0007200">
    <property type="term" value="P:phospholipase C-activating G protein-coupled receptor signaling pathway"/>
    <property type="evidence" value="ECO:0007669"/>
    <property type="project" value="TreeGrafter"/>
</dbReference>
<keyword evidence="14" id="KW-1185">Reference proteome</keyword>
<keyword evidence="3 10" id="KW-0812">Transmembrane</keyword>
<feature type="domain" description="G-protein coupled receptors family 1 profile" evidence="12">
    <location>
        <begin position="33"/>
        <end position="269"/>
    </location>
</feature>
<evidence type="ECO:0000256" key="8">
    <source>
        <dbReference type="ARBA" id="ARBA00023180"/>
    </source>
</evidence>
<reference evidence="13" key="2">
    <citation type="submission" date="2025-09" db="UniProtKB">
        <authorList>
            <consortium name="Ensembl"/>
        </authorList>
    </citation>
    <scope>IDENTIFICATION</scope>
</reference>
<keyword evidence="9 10" id="KW-0807">Transducer</keyword>
<name>A0A8C5R2J0_9ANUR</name>
<dbReference type="GO" id="GO:0005886">
    <property type="term" value="C:plasma membrane"/>
    <property type="evidence" value="ECO:0007669"/>
    <property type="project" value="UniProtKB-SubCell"/>
</dbReference>
<evidence type="ECO:0000256" key="3">
    <source>
        <dbReference type="ARBA" id="ARBA00022692"/>
    </source>
</evidence>
<evidence type="ECO:0000256" key="7">
    <source>
        <dbReference type="ARBA" id="ARBA00023170"/>
    </source>
</evidence>
<feature type="transmembrane region" description="Helical" evidence="11">
    <location>
        <begin position="17"/>
        <end position="41"/>
    </location>
</feature>
<feature type="transmembrane region" description="Helical" evidence="11">
    <location>
        <begin position="206"/>
        <end position="228"/>
    </location>
</feature>
<comment type="subcellular location">
    <subcellularLocation>
        <location evidence="1">Cell membrane</location>
        <topology evidence="1">Multi-pass membrane protein</topology>
    </subcellularLocation>
</comment>
<evidence type="ECO:0000256" key="11">
    <source>
        <dbReference type="SAM" id="Phobius"/>
    </source>
</evidence>
<dbReference type="GeneTree" id="ENSGT01040000240444"/>
<evidence type="ECO:0000313" key="13">
    <source>
        <dbReference type="Ensembl" id="ENSLLEP00000045980.1"/>
    </source>
</evidence>
<evidence type="ECO:0000256" key="9">
    <source>
        <dbReference type="ARBA" id="ARBA00023224"/>
    </source>
</evidence>
<dbReference type="InterPro" id="IPR017452">
    <property type="entry name" value="GPCR_Rhodpsn_7TM"/>
</dbReference>
<proteinExistence type="inferred from homology"/>
<evidence type="ECO:0000259" key="12">
    <source>
        <dbReference type="PROSITE" id="PS50262"/>
    </source>
</evidence>
<comment type="similarity">
    <text evidence="10">Belongs to the G-protein coupled receptor 1 family.</text>
</comment>
<dbReference type="AlphaFoldDB" id="A0A8C5R2J0"/>
<feature type="transmembrane region" description="Helical" evidence="11">
    <location>
        <begin position="53"/>
        <end position="77"/>
    </location>
</feature>
<evidence type="ECO:0000256" key="10">
    <source>
        <dbReference type="RuleBase" id="RU000688"/>
    </source>
</evidence>
<dbReference type="PANTHER" id="PTHR24232">
    <property type="entry name" value="G-PROTEIN COUPLED RECEPTOR"/>
    <property type="match status" value="1"/>
</dbReference>